<comment type="caution">
    <text evidence="1">The sequence shown here is derived from an EMBL/GenBank/DDBJ whole genome shotgun (WGS) entry which is preliminary data.</text>
</comment>
<accession>A0A0F9DAK8</accession>
<evidence type="ECO:0000313" key="1">
    <source>
        <dbReference type="EMBL" id="KKL58733.1"/>
    </source>
</evidence>
<protein>
    <submittedName>
        <fullName evidence="1">Uncharacterized protein</fullName>
    </submittedName>
</protein>
<organism evidence="1">
    <name type="scientific">marine sediment metagenome</name>
    <dbReference type="NCBI Taxonomy" id="412755"/>
    <lineage>
        <taxon>unclassified sequences</taxon>
        <taxon>metagenomes</taxon>
        <taxon>ecological metagenomes</taxon>
    </lineage>
</organism>
<dbReference type="EMBL" id="LAZR01029719">
    <property type="protein sequence ID" value="KKL58733.1"/>
    <property type="molecule type" value="Genomic_DNA"/>
</dbReference>
<name>A0A0F9DAK8_9ZZZZ</name>
<dbReference type="AlphaFoldDB" id="A0A0F9DAK8"/>
<proteinExistence type="predicted"/>
<sequence length="50" mass="5697">MIPPPELVVFATDTYGTFPEDTPSYPVLWVSIVSEELAHKFPFGHPIYME</sequence>
<reference evidence="1" key="1">
    <citation type="journal article" date="2015" name="Nature">
        <title>Complex archaea that bridge the gap between prokaryotes and eukaryotes.</title>
        <authorList>
            <person name="Spang A."/>
            <person name="Saw J.H."/>
            <person name="Jorgensen S.L."/>
            <person name="Zaremba-Niedzwiedzka K."/>
            <person name="Martijn J."/>
            <person name="Lind A.E."/>
            <person name="van Eijk R."/>
            <person name="Schleper C."/>
            <person name="Guy L."/>
            <person name="Ettema T.J."/>
        </authorList>
    </citation>
    <scope>NUCLEOTIDE SEQUENCE</scope>
</reference>
<gene>
    <name evidence="1" type="ORF">LCGC14_2222380</name>
</gene>